<comment type="catalytic activity">
    <reaction evidence="13">
        <text>an alpha-D-Glc-(1-&gt;3)-alpha-D-Glc-(1-&gt;3)-alpha-D-Man-(1-&gt;2)-alpha-D-Man-(1-&gt;2)-alpha-D-Man-(1-&gt;3)-[alpha-D-Man-(1-&gt;2)-alpha-D-Man-(1-&gt;3)-[alpha-D-Man-(1-&gt;2)-alpha-D-Man-(1-&gt;6)]-alpha-D-Man-(1-&gt;6)]-beta-D-Man-(1-&gt;4)-beta-D-GlcNAc-(1-&gt;4)-alpha-D-GlcNAc-diphospho-di-trans,poly-cis-dolichol + a di-trans,poly-cis-dolichyl beta-D-glucosyl phosphate = a alpha-D-Glc-(1-&gt;2)-alpha-D-Glc-(1-&gt;3)-alpha-D-Glc-(1-&gt;3)-alpha-D-Man-(1-&gt;2)-alpha-D-Man-(1-&gt;2)-alpha-D-Man-(1-&gt;3)-[alpha-D-Man-(1-&gt;2)-alpha-D-Man-(1-&gt;3)-[alpha-D-Man-(1-&gt;2)-alpha-D-Man-(1-&gt;6)]-alpha-D-Man-(1-&gt;6)]-beta-D-Man-(1-&gt;4)-beta-D-GlcNAc-(1-&gt;4)-alpha-D-GlcNAc-diphospho-di-trans,poly-cis-dolichol + a di-trans,poly-cis-dolichyl phosphate + H(+)</text>
        <dbReference type="Rhea" id="RHEA:29543"/>
        <dbReference type="Rhea" id="RHEA-COMP:19498"/>
        <dbReference type="Rhea" id="RHEA-COMP:19502"/>
        <dbReference type="Rhea" id="RHEA-COMP:19512"/>
        <dbReference type="Rhea" id="RHEA-COMP:19522"/>
        <dbReference type="ChEBI" id="CHEBI:15378"/>
        <dbReference type="ChEBI" id="CHEBI:57525"/>
        <dbReference type="ChEBI" id="CHEBI:57683"/>
        <dbReference type="ChEBI" id="CHEBI:132522"/>
        <dbReference type="ChEBI" id="CHEBI:132523"/>
        <dbReference type="EC" id="2.4.1.256"/>
    </reaction>
    <physiologicalReaction direction="left-to-right" evidence="13">
        <dbReference type="Rhea" id="RHEA:29544"/>
    </physiologicalReaction>
</comment>
<dbReference type="EMBL" id="BT120693">
    <property type="protein sequence ID" value="ADD24333.1"/>
    <property type="molecule type" value="mRNA"/>
</dbReference>
<accession>D3PGD7</accession>
<comment type="subcellular location">
    <subcellularLocation>
        <location evidence="1">Endoplasmic reticulum membrane</location>
        <topology evidence="1">Multi-pass membrane protein</topology>
    </subcellularLocation>
</comment>
<organism evidence="15">
    <name type="scientific">Lepeophtheirus salmonis</name>
    <name type="common">Salmon louse</name>
    <name type="synonym">Caligus salmonis</name>
    <dbReference type="NCBI Taxonomy" id="72036"/>
    <lineage>
        <taxon>Eukaryota</taxon>
        <taxon>Metazoa</taxon>
        <taxon>Ecdysozoa</taxon>
        <taxon>Arthropoda</taxon>
        <taxon>Crustacea</taxon>
        <taxon>Multicrustacea</taxon>
        <taxon>Hexanauplia</taxon>
        <taxon>Copepoda</taxon>
        <taxon>Siphonostomatoida</taxon>
        <taxon>Caligidae</taxon>
        <taxon>Lepeophtheirus</taxon>
    </lineage>
</organism>
<evidence type="ECO:0000256" key="5">
    <source>
        <dbReference type="ARBA" id="ARBA00018512"/>
    </source>
</evidence>
<reference evidence="15" key="1">
    <citation type="submission" date="2010-03" db="EMBL/GenBank/DDBJ databases">
        <title>Lepeophtheirus salmonis ESTs and full-length cDNAs.</title>
        <authorList>
            <person name="Yasuike M."/>
            <person name="von Schalburg K."/>
            <person name="Cooper G."/>
            <person name="Leong J."/>
            <person name="Jones S.R.M."/>
            <person name="Koop B.F."/>
        </authorList>
    </citation>
    <scope>NUCLEOTIDE SEQUENCE</scope>
    <source>
        <tissue evidence="15">Whole</tissue>
    </source>
</reference>
<feature type="transmembrane region" description="Helical" evidence="14">
    <location>
        <begin position="439"/>
        <end position="461"/>
    </location>
</feature>
<feature type="transmembrane region" description="Helical" evidence="14">
    <location>
        <begin position="251"/>
        <end position="275"/>
    </location>
</feature>
<protein>
    <recommendedName>
        <fullName evidence="5 14">Dol-P-Glc:Glc(2)Man(9)GlcNAc(2)-PP-Dol alpha-1,2-glucosyltransferase</fullName>
        <ecNumber evidence="4 14">2.4.1.256</ecNumber>
    </recommendedName>
</protein>
<evidence type="ECO:0000256" key="9">
    <source>
        <dbReference type="ARBA" id="ARBA00022824"/>
    </source>
</evidence>
<evidence type="ECO:0000256" key="12">
    <source>
        <dbReference type="ARBA" id="ARBA00044727"/>
    </source>
</evidence>
<feature type="transmembrane region" description="Helical" evidence="14">
    <location>
        <begin position="221"/>
        <end position="245"/>
    </location>
</feature>
<evidence type="ECO:0000256" key="3">
    <source>
        <dbReference type="ARBA" id="ARBA00010600"/>
    </source>
</evidence>
<keyword evidence="9" id="KW-0256">Endoplasmic reticulum</keyword>
<feature type="transmembrane region" description="Helical" evidence="14">
    <location>
        <begin position="398"/>
        <end position="418"/>
    </location>
</feature>
<gene>
    <name evidence="15" type="primary">AG10B</name>
</gene>
<evidence type="ECO:0000313" key="15">
    <source>
        <dbReference type="EMBL" id="ADD24333.1"/>
    </source>
</evidence>
<dbReference type="Pfam" id="PF04922">
    <property type="entry name" value="DIE2_ALG10"/>
    <property type="match status" value="1"/>
</dbReference>
<evidence type="ECO:0000256" key="7">
    <source>
        <dbReference type="ARBA" id="ARBA00022679"/>
    </source>
</evidence>
<evidence type="ECO:0000256" key="14">
    <source>
        <dbReference type="PIRNR" id="PIRNR028810"/>
    </source>
</evidence>
<comment type="caution">
    <text evidence="14">Lacks conserved residue(s) required for the propagation of feature annotation.</text>
</comment>
<name>D3PGD7_LEPSM</name>
<dbReference type="GO" id="GO:0005789">
    <property type="term" value="C:endoplasmic reticulum membrane"/>
    <property type="evidence" value="ECO:0007669"/>
    <property type="project" value="UniProtKB-SubCell"/>
</dbReference>
<dbReference type="OrthoDB" id="4769at2759"/>
<evidence type="ECO:0000256" key="13">
    <source>
        <dbReference type="ARBA" id="ARBA00048064"/>
    </source>
</evidence>
<keyword evidence="10 14" id="KW-1133">Transmembrane helix</keyword>
<dbReference type="PANTHER" id="PTHR12989:SF10">
    <property type="entry name" value="DOL-P-GLC:GLC(2)MAN(9)GLCNAC(2)-PP-DOL ALPHA-1,2-GLUCOSYLTRANSFERASE-RELATED"/>
    <property type="match status" value="1"/>
</dbReference>
<feature type="transmembrane region" description="Helical" evidence="14">
    <location>
        <begin position="373"/>
        <end position="392"/>
    </location>
</feature>
<dbReference type="GO" id="GO:0106073">
    <property type="term" value="F:dolichyl pyrophosphate Glc2Man9GlcNAc2 alpha-1,2-glucosyltransferase activity"/>
    <property type="evidence" value="ECO:0007669"/>
    <property type="project" value="UniProtKB-UniRule"/>
</dbReference>
<dbReference type="EC" id="2.4.1.256" evidence="4 14"/>
<evidence type="ECO:0000256" key="6">
    <source>
        <dbReference type="ARBA" id="ARBA00022676"/>
    </source>
</evidence>
<comment type="similarity">
    <text evidence="3 14">Belongs to the ALG10 glucosyltransferase family.</text>
</comment>
<dbReference type="CAZy" id="GT59">
    <property type="family name" value="Glycosyltransferase Family 59"/>
</dbReference>
<evidence type="ECO:0000256" key="10">
    <source>
        <dbReference type="ARBA" id="ARBA00022989"/>
    </source>
</evidence>
<comment type="function">
    <text evidence="12">Dol-P-Glc:Glc(2)Man(9)GlcNAc(2)-PP-Dol alpha-1,2-glucosyltransferase that operates in the biosynthetic pathway of dolichol-linked oligosaccharides, the glycan precursors employed in protein asparagine (N)-glycosylation. The assembly of dolichol-linked oligosaccharides begins on the cytosolic side of the endoplasmic reticulum membrane and finishes in its lumen. The sequential addition of sugars to dolichol pyrophosphate produces dolichol-linked oligosaccharides containing fourteen sugars, including two GlcNAcs, nine mannoses and three glucoses. Once assembled, the oligosaccharide is transferred from the lipid to nascent proteins by oligosaccharyltransferases. In the lumen of the endoplasmic reticulum, adds the third and last glucose residue from dolichyl phosphate glucose (Dol-P-Glc) onto the lipid-linked oligosaccharide intermediate Glc(2)Man(9)GlcNAc(2)-PP-Dol to produce Glc(3)Man(9)GlcNAc(2)-PP-Dol.</text>
</comment>
<keyword evidence="6 14" id="KW-0328">Glycosyltransferase</keyword>
<feature type="transmembrane region" description="Helical" evidence="14">
    <location>
        <begin position="296"/>
        <end position="315"/>
    </location>
</feature>
<comment type="pathway">
    <text evidence="2">Protein modification; protein glycosylation.</text>
</comment>
<dbReference type="GO" id="GO:0006488">
    <property type="term" value="P:dolichol-linked oligosaccharide biosynthetic process"/>
    <property type="evidence" value="ECO:0007669"/>
    <property type="project" value="UniProtKB-UniRule"/>
</dbReference>
<evidence type="ECO:0000256" key="2">
    <source>
        <dbReference type="ARBA" id="ARBA00004922"/>
    </source>
</evidence>
<evidence type="ECO:0000256" key="4">
    <source>
        <dbReference type="ARBA" id="ARBA00011967"/>
    </source>
</evidence>
<dbReference type="AlphaFoldDB" id="D3PGD7"/>
<keyword evidence="11 14" id="KW-0472">Membrane</keyword>
<feature type="transmembrane region" description="Helical" evidence="14">
    <location>
        <begin position="327"/>
        <end position="352"/>
    </location>
</feature>
<feature type="transmembrane region" description="Helical" evidence="14">
    <location>
        <begin position="91"/>
        <end position="108"/>
    </location>
</feature>
<keyword evidence="7 15" id="KW-0808">Transferase</keyword>
<proteinExistence type="evidence at transcript level"/>
<feature type="transmembrane region" description="Helical" evidence="14">
    <location>
        <begin position="172"/>
        <end position="200"/>
    </location>
</feature>
<keyword evidence="8 14" id="KW-0812">Transmembrane</keyword>
<sequence length="479" mass="55679">MITSDDKRIVVTCLFASISFGILKGWMSPAESEPYMDEIFHIPQVQKYCAGDFISWDPKITTLPGLYLITIGILNPISKFIGPIMTLCDTFHLRCVSLALSVVNFLIIQRITIQIHGARHGIFGDDKKCLLSSLNIALFPLLYFFSFFYYTDVGSTFMVLLMYCPHLEKRDWFAAFIGFLAVLFRQTNIIWVAFVAVQACGPHLIHAIHSLMHMDKKNVKFSLTFTGQLKELIEGILALLLFYPSTLLKDVVIKCLLTAGGYLIVGLFFIAFIIINKGIVVGDRLAHTAVFHPTQMFYFFGFSLVMSFPHCISKMESFFKHSLKKKPFWLATLSLFFYGIIREYGSLAHPYLLADNRHYTFYIWRKIIHRSNWSPYLGIPFYIYGAYCLSRTLRATGIIFRISFPIFLSFNLCPQLLLEFRYFIIPYLLYRLHIRPEKYSNLMIEMLLYLLINLGTMYAYMYKPFAWPHEPNSIQRFMW</sequence>
<evidence type="ECO:0000256" key="1">
    <source>
        <dbReference type="ARBA" id="ARBA00004477"/>
    </source>
</evidence>
<dbReference type="PIRSF" id="PIRSF028810">
    <property type="entry name" value="Alpha1_2_glucosyltferase_Alg10"/>
    <property type="match status" value="1"/>
</dbReference>
<dbReference type="InterPro" id="IPR016900">
    <property type="entry name" value="Alg10"/>
</dbReference>
<feature type="transmembrane region" description="Helical" evidence="14">
    <location>
        <begin position="129"/>
        <end position="150"/>
    </location>
</feature>
<evidence type="ECO:0000256" key="8">
    <source>
        <dbReference type="ARBA" id="ARBA00022692"/>
    </source>
</evidence>
<dbReference type="PANTHER" id="PTHR12989">
    <property type="entry name" value="ALPHA-1,2-GLUCOSYLTRANSFERASE ALG10"/>
    <property type="match status" value="1"/>
</dbReference>
<evidence type="ECO:0000256" key="11">
    <source>
        <dbReference type="ARBA" id="ARBA00023136"/>
    </source>
</evidence>